<keyword evidence="6" id="KW-0694">RNA-binding</keyword>
<comment type="catalytic activity">
    <reaction evidence="4">
        <text>uridine(35) in tRNA(Tyr) = pseudouridine(35) in tRNA(Tyr)</text>
        <dbReference type="Rhea" id="RHEA:60556"/>
        <dbReference type="Rhea" id="RHEA-COMP:15607"/>
        <dbReference type="Rhea" id="RHEA-COMP:15608"/>
        <dbReference type="ChEBI" id="CHEBI:65314"/>
        <dbReference type="ChEBI" id="CHEBI:65315"/>
    </reaction>
</comment>
<dbReference type="InterPro" id="IPR050343">
    <property type="entry name" value="RsuA_PseudoU_synthase"/>
</dbReference>
<keyword evidence="3 7" id="KW-0413">Isomerase</keyword>
<dbReference type="InterPro" id="IPR018496">
    <property type="entry name" value="PsdUridine_synth_RsuA/RluB_CS"/>
</dbReference>
<dbReference type="InterPro" id="IPR020094">
    <property type="entry name" value="TruA/RsuA/RluB/E/F_N"/>
</dbReference>
<dbReference type="InterPro" id="IPR036986">
    <property type="entry name" value="S4_RNA-bd_sf"/>
</dbReference>
<evidence type="ECO:0000313" key="9">
    <source>
        <dbReference type="EMBL" id="NBR93485.1"/>
    </source>
</evidence>
<dbReference type="Pfam" id="PF00849">
    <property type="entry name" value="PseudoU_synth_2"/>
    <property type="match status" value="1"/>
</dbReference>
<dbReference type="PANTHER" id="PTHR47683">
    <property type="entry name" value="PSEUDOURIDINE SYNTHASE FAMILY PROTEIN-RELATED"/>
    <property type="match status" value="1"/>
</dbReference>
<dbReference type="InterPro" id="IPR000748">
    <property type="entry name" value="PsdUridine_synth_RsuA/RluB/E/F"/>
</dbReference>
<dbReference type="InterPro" id="IPR042092">
    <property type="entry name" value="PsdUridine_s_RsuA/RluB/E/F_cat"/>
</dbReference>
<comment type="catalytic activity">
    <reaction evidence="1">
        <text>a uridine in RNA = a pseudouridine in RNA</text>
        <dbReference type="Rhea" id="RHEA:48348"/>
        <dbReference type="Rhea" id="RHEA-COMP:12068"/>
        <dbReference type="Rhea" id="RHEA-COMP:12069"/>
        <dbReference type="ChEBI" id="CHEBI:65314"/>
        <dbReference type="ChEBI" id="CHEBI:65315"/>
    </reaction>
</comment>
<dbReference type="GO" id="GO:0160138">
    <property type="term" value="F:23S rRNA pseudouridine(2604) synthase activity"/>
    <property type="evidence" value="ECO:0007669"/>
    <property type="project" value="UniProtKB-EC"/>
</dbReference>
<dbReference type="GO" id="GO:0003723">
    <property type="term" value="F:RNA binding"/>
    <property type="evidence" value="ECO:0007669"/>
    <property type="project" value="UniProtKB-KW"/>
</dbReference>
<dbReference type="Pfam" id="PF01479">
    <property type="entry name" value="S4"/>
    <property type="match status" value="1"/>
</dbReference>
<dbReference type="PANTHER" id="PTHR47683:SF2">
    <property type="entry name" value="RNA-BINDING S4 DOMAIN-CONTAINING PROTEIN"/>
    <property type="match status" value="1"/>
</dbReference>
<evidence type="ECO:0000256" key="7">
    <source>
        <dbReference type="RuleBase" id="RU003887"/>
    </source>
</evidence>
<dbReference type="InterPro" id="IPR002942">
    <property type="entry name" value="S4_RNA-bd"/>
</dbReference>
<dbReference type="CDD" id="cd02870">
    <property type="entry name" value="PseudoU_synth_RsuA_like"/>
    <property type="match status" value="1"/>
</dbReference>
<dbReference type="EMBL" id="RFXN01000007">
    <property type="protein sequence ID" value="NBR93485.1"/>
    <property type="molecule type" value="Genomic_DNA"/>
</dbReference>
<gene>
    <name evidence="9" type="ORF">EBT44_01265</name>
</gene>
<dbReference type="SUPFAM" id="SSF55174">
    <property type="entry name" value="Alpha-L RNA-binding motif"/>
    <property type="match status" value="1"/>
</dbReference>
<comment type="catalytic activity">
    <reaction evidence="5">
        <text>uridine(2604) in 23S rRNA = pseudouridine(2604) in 23S rRNA</text>
        <dbReference type="Rhea" id="RHEA:38875"/>
        <dbReference type="Rhea" id="RHEA-COMP:10093"/>
        <dbReference type="Rhea" id="RHEA-COMP:10094"/>
        <dbReference type="ChEBI" id="CHEBI:65314"/>
        <dbReference type="ChEBI" id="CHEBI:65315"/>
        <dbReference type="EC" id="5.4.99.21"/>
    </reaction>
</comment>
<organism evidence="9 10">
    <name type="scientific">Candidatus Fonsibacter lacus</name>
    <dbReference type="NCBI Taxonomy" id="2576439"/>
    <lineage>
        <taxon>Bacteria</taxon>
        <taxon>Pseudomonadati</taxon>
        <taxon>Pseudomonadota</taxon>
        <taxon>Alphaproteobacteria</taxon>
        <taxon>Candidatus Pelagibacterales</taxon>
        <taxon>Candidatus Pelagibacterales incertae sedis</taxon>
        <taxon>Candidatus Fonsibacter</taxon>
    </lineage>
</organism>
<evidence type="ECO:0000256" key="6">
    <source>
        <dbReference type="PROSITE-ProRule" id="PRU00182"/>
    </source>
</evidence>
<evidence type="ECO:0000256" key="1">
    <source>
        <dbReference type="ARBA" id="ARBA00000073"/>
    </source>
</evidence>
<dbReference type="SMART" id="SM00363">
    <property type="entry name" value="S4"/>
    <property type="match status" value="1"/>
</dbReference>
<dbReference type="PROSITE" id="PS01149">
    <property type="entry name" value="PSI_RSU"/>
    <property type="match status" value="1"/>
</dbReference>
<dbReference type="NCBIfam" id="TIGR00093">
    <property type="entry name" value="pseudouridine synthase"/>
    <property type="match status" value="1"/>
</dbReference>
<dbReference type="AlphaFoldDB" id="A0A965GD97"/>
<dbReference type="Gene3D" id="3.10.290.10">
    <property type="entry name" value="RNA-binding S4 domain"/>
    <property type="match status" value="1"/>
</dbReference>
<evidence type="ECO:0000256" key="2">
    <source>
        <dbReference type="ARBA" id="ARBA00008348"/>
    </source>
</evidence>
<feature type="domain" description="RNA-binding S4" evidence="8">
    <location>
        <begin position="3"/>
        <end position="65"/>
    </location>
</feature>
<dbReference type="Gene3D" id="3.30.70.1560">
    <property type="entry name" value="Alpha-L RNA-binding motif"/>
    <property type="match status" value="1"/>
</dbReference>
<reference evidence="9" key="1">
    <citation type="submission" date="2018-10" db="EMBL/GenBank/DDBJ databases">
        <title>Iterative Subtractive Binning of Freshwater Chronoseries Metagenomes Recovers Nearly Complete Genomes from over Four Hundred Novel Species.</title>
        <authorList>
            <person name="Rodriguez-R L.M."/>
            <person name="Tsementzi D."/>
            <person name="Luo C."/>
            <person name="Konstantinidis K.T."/>
        </authorList>
    </citation>
    <scope>NUCLEOTIDE SEQUENCE</scope>
    <source>
        <strain evidence="9">WB5_2A_028</strain>
    </source>
</reference>
<evidence type="ECO:0000256" key="4">
    <source>
        <dbReference type="ARBA" id="ARBA00036390"/>
    </source>
</evidence>
<sequence length="241" mass="26753">MEQRLQKVIAEAGIASRRKAEELILAGRVRVNGKVVRELGTKVDSEKSEVEVDGEVLELKKSKIYLALNKPRGILSTLSDPENRPHLGDLLQDRRERLFHVGRLDKESEGLLLLTNDGELAHRATHPSFSVPKNYLLELRGVVGKEVADAFRSGVELEDGMAKVDKLTVLPGQPGRTLFEVVIHDGRNQILRRMAAATGVTIERLIRIGMGPIKLGELTPGKWREIKGAELLSLQKALQIK</sequence>
<comment type="caution">
    <text evidence="9">The sequence shown here is derived from an EMBL/GenBank/DDBJ whole genome shotgun (WGS) entry which is preliminary data.</text>
</comment>
<dbReference type="EC" id="5.4.99.-" evidence="7"/>
<comment type="similarity">
    <text evidence="2 7">Belongs to the pseudouridine synthase RsuA family.</text>
</comment>
<dbReference type="Proteomes" id="UP000740727">
    <property type="component" value="Unassembled WGS sequence"/>
</dbReference>
<evidence type="ECO:0000259" key="8">
    <source>
        <dbReference type="SMART" id="SM00363"/>
    </source>
</evidence>
<dbReference type="Gene3D" id="3.30.70.580">
    <property type="entry name" value="Pseudouridine synthase I, catalytic domain, N-terminal subdomain"/>
    <property type="match status" value="1"/>
</dbReference>
<dbReference type="GO" id="GO:0000455">
    <property type="term" value="P:enzyme-directed rRNA pseudouridine synthesis"/>
    <property type="evidence" value="ECO:0007669"/>
    <property type="project" value="UniProtKB-ARBA"/>
</dbReference>
<evidence type="ECO:0000313" key="10">
    <source>
        <dbReference type="Proteomes" id="UP000740727"/>
    </source>
</evidence>
<name>A0A965GD97_9PROT</name>
<dbReference type="PROSITE" id="PS50889">
    <property type="entry name" value="S4"/>
    <property type="match status" value="1"/>
</dbReference>
<accession>A0A965GD97</accession>
<dbReference type="SUPFAM" id="SSF55120">
    <property type="entry name" value="Pseudouridine synthase"/>
    <property type="match status" value="1"/>
</dbReference>
<dbReference type="InterPro" id="IPR006145">
    <property type="entry name" value="PsdUridine_synth_RsuA/RluA"/>
</dbReference>
<evidence type="ECO:0000256" key="3">
    <source>
        <dbReference type="ARBA" id="ARBA00023235"/>
    </source>
</evidence>
<dbReference type="InterPro" id="IPR020103">
    <property type="entry name" value="PsdUridine_synth_cat_dom_sf"/>
</dbReference>
<dbReference type="FunFam" id="3.10.290.10:FF:000003">
    <property type="entry name" value="Pseudouridine synthase"/>
    <property type="match status" value="1"/>
</dbReference>
<evidence type="ECO:0000256" key="5">
    <source>
        <dbReference type="ARBA" id="ARBA00036535"/>
    </source>
</evidence>
<protein>
    <recommendedName>
        <fullName evidence="7">Pseudouridine synthase</fullName>
        <ecNumber evidence="7">5.4.99.-</ecNumber>
    </recommendedName>
</protein>
<proteinExistence type="inferred from homology"/>
<dbReference type="CDD" id="cd00165">
    <property type="entry name" value="S4"/>
    <property type="match status" value="1"/>
</dbReference>